<dbReference type="PANTHER" id="PTHR43790:SF8">
    <property type="entry name" value="SUGAR ABC TRANSPORTER ATP-BINDING PROTEIN"/>
    <property type="match status" value="1"/>
</dbReference>
<proteinExistence type="predicted"/>
<reference evidence="4 5" key="1">
    <citation type="submission" date="2014-01" db="EMBL/GenBank/DDBJ databases">
        <title>Genome sequencing of Thermotog hypogea.</title>
        <authorList>
            <person name="Zhang X."/>
            <person name="Alvare G."/>
            <person name="Fristensky B."/>
            <person name="Chen L."/>
            <person name="Suen T."/>
            <person name="Chen Q."/>
            <person name="Ma K."/>
        </authorList>
    </citation>
    <scope>NUCLEOTIDE SEQUENCE [LARGE SCALE GENOMIC DNA]</scope>
    <source>
        <strain evidence="4 5">DSM 11164</strain>
    </source>
</reference>
<dbReference type="InterPro" id="IPR017871">
    <property type="entry name" value="ABC_transporter-like_CS"/>
</dbReference>
<accession>A0A0X1KS73</accession>
<dbReference type="OrthoDB" id="48612at2"/>
<dbReference type="GO" id="GO:0016887">
    <property type="term" value="F:ATP hydrolysis activity"/>
    <property type="evidence" value="ECO:0007669"/>
    <property type="project" value="InterPro"/>
</dbReference>
<dbReference type="PATRIC" id="fig|1123384.7.peg.1651"/>
<evidence type="ECO:0000256" key="2">
    <source>
        <dbReference type="ARBA" id="ARBA00022840"/>
    </source>
</evidence>
<dbReference type="SUPFAM" id="SSF52540">
    <property type="entry name" value="P-loop containing nucleoside triphosphate hydrolases"/>
    <property type="match status" value="1"/>
</dbReference>
<feature type="domain" description="ABC transporter" evidence="3">
    <location>
        <begin position="6"/>
        <end position="246"/>
    </location>
</feature>
<gene>
    <name evidence="4" type="ORF">AJ81_08235</name>
</gene>
<evidence type="ECO:0000256" key="1">
    <source>
        <dbReference type="ARBA" id="ARBA00022741"/>
    </source>
</evidence>
<dbReference type="Proteomes" id="UP000077469">
    <property type="component" value="Chromosome"/>
</dbReference>
<dbReference type="STRING" id="1123384.AJ81_08235"/>
<evidence type="ECO:0000313" key="5">
    <source>
        <dbReference type="Proteomes" id="UP000077469"/>
    </source>
</evidence>
<dbReference type="RefSeq" id="WP_031505060.1">
    <property type="nucleotide sequence ID" value="NC_022795.1"/>
</dbReference>
<dbReference type="PROSITE" id="PS50893">
    <property type="entry name" value="ABC_TRANSPORTER_2"/>
    <property type="match status" value="1"/>
</dbReference>
<dbReference type="Pfam" id="PF00005">
    <property type="entry name" value="ABC_tran"/>
    <property type="match status" value="1"/>
</dbReference>
<dbReference type="KEGG" id="phy:AJ81_08235"/>
<dbReference type="AlphaFoldDB" id="A0A0X1KS73"/>
<keyword evidence="2 4" id="KW-0067">ATP-binding</keyword>
<dbReference type="GO" id="GO:0005524">
    <property type="term" value="F:ATP binding"/>
    <property type="evidence" value="ECO:0007669"/>
    <property type="project" value="UniProtKB-KW"/>
</dbReference>
<protein>
    <submittedName>
        <fullName evidence="4">ABC transporter ATP-binding protein</fullName>
    </submittedName>
</protein>
<dbReference type="InterPro" id="IPR003593">
    <property type="entry name" value="AAA+_ATPase"/>
</dbReference>
<organism evidence="4 5">
    <name type="scientific">Pseudothermotoga hypogea DSM 11164 = NBRC 106472</name>
    <dbReference type="NCBI Taxonomy" id="1123384"/>
    <lineage>
        <taxon>Bacteria</taxon>
        <taxon>Thermotogati</taxon>
        <taxon>Thermotogota</taxon>
        <taxon>Thermotogae</taxon>
        <taxon>Thermotogales</taxon>
        <taxon>Thermotogaceae</taxon>
        <taxon>Pseudothermotoga</taxon>
    </lineage>
</organism>
<sequence>MSQPLIEMRNIKKNFGRVMALKGVDFSVGHAEVVGLLGDNGAGKSTLIKVLVGYHQPDEGEIYFEGQRVRFSSPREAREHGIETVYQDLALVNLMPLWRNFFLGREIVRTLGPVRCLDRKAMRKIAREALSEIGIKVRSVDDTVAFLSGGERQAVAIARAIHFGAKLLILDEPTAALSVGETRRVLEHILEAKKRGISVVFITHNIYHVYEVADRLVILEHGEKIGDYKREEVTPQQVMDLIAAAAGVK</sequence>
<dbReference type="PaxDb" id="1123384-AJ81_08235"/>
<keyword evidence="1" id="KW-0547">Nucleotide-binding</keyword>
<evidence type="ECO:0000313" key="4">
    <source>
        <dbReference type="EMBL" id="AJC74165.1"/>
    </source>
</evidence>
<dbReference type="Gene3D" id="3.40.50.300">
    <property type="entry name" value="P-loop containing nucleotide triphosphate hydrolases"/>
    <property type="match status" value="1"/>
</dbReference>
<name>A0A0X1KS73_9THEM</name>
<dbReference type="PROSITE" id="PS00211">
    <property type="entry name" value="ABC_TRANSPORTER_1"/>
    <property type="match status" value="1"/>
</dbReference>
<dbReference type="SMART" id="SM00382">
    <property type="entry name" value="AAA"/>
    <property type="match status" value="1"/>
</dbReference>
<dbReference type="InterPro" id="IPR027417">
    <property type="entry name" value="P-loop_NTPase"/>
</dbReference>
<dbReference type="InterPro" id="IPR050107">
    <property type="entry name" value="ABC_carbohydrate_import_ATPase"/>
</dbReference>
<dbReference type="EMBL" id="CP007141">
    <property type="protein sequence ID" value="AJC74165.1"/>
    <property type="molecule type" value="Genomic_DNA"/>
</dbReference>
<evidence type="ECO:0000259" key="3">
    <source>
        <dbReference type="PROSITE" id="PS50893"/>
    </source>
</evidence>
<dbReference type="PANTHER" id="PTHR43790">
    <property type="entry name" value="CARBOHYDRATE TRANSPORT ATP-BINDING PROTEIN MG119-RELATED"/>
    <property type="match status" value="1"/>
</dbReference>
<dbReference type="CDD" id="cd03216">
    <property type="entry name" value="ABC_Carb_Monos_I"/>
    <property type="match status" value="1"/>
</dbReference>
<dbReference type="InterPro" id="IPR003439">
    <property type="entry name" value="ABC_transporter-like_ATP-bd"/>
</dbReference>
<keyword evidence="5" id="KW-1185">Reference proteome</keyword>